<dbReference type="GO" id="GO:0016747">
    <property type="term" value="F:acyltransferase activity, transferring groups other than amino-acyl groups"/>
    <property type="evidence" value="ECO:0007669"/>
    <property type="project" value="InterPro"/>
</dbReference>
<sequence length="268" mass="29362">MLQTLRTSHLPSDVIAYLESKPEAHSFLASRLFALHPQSLSEAVIYRNKGTVEGVTYIGTNLIPSFSSRQALFMTADYIRSQPAKFSSIVGESSVVYPLWELLESSAPAVRLIRPSQPLLAIRDEPLIHSDPMVRLARADELELVIAAGVSMFIGEVGDSPQVNDFRARAIELIAMGRTYIRREGDQILFKADIGAVGAGALQIHGVWVPPEHRGQGLGSHGMASVIRLSKRFAPIASLYVNDFNHAARASYKKVGFVEVGTFTSIFL</sequence>
<dbReference type="EMBL" id="RFXN01000014">
    <property type="protein sequence ID" value="NBR93618.1"/>
    <property type="molecule type" value="Genomic_DNA"/>
</dbReference>
<dbReference type="InterPro" id="IPR000182">
    <property type="entry name" value="GNAT_dom"/>
</dbReference>
<dbReference type="Pfam" id="PF13312">
    <property type="entry name" value="DUF4081"/>
    <property type="match status" value="1"/>
</dbReference>
<comment type="caution">
    <text evidence="2">The sequence shown here is derived from an EMBL/GenBank/DDBJ whole genome shotgun (WGS) entry which is preliminary data.</text>
</comment>
<evidence type="ECO:0000259" key="1">
    <source>
        <dbReference type="PROSITE" id="PS51186"/>
    </source>
</evidence>
<evidence type="ECO:0000313" key="3">
    <source>
        <dbReference type="Proteomes" id="UP000740727"/>
    </source>
</evidence>
<dbReference type="InterPro" id="IPR016181">
    <property type="entry name" value="Acyl_CoA_acyltransferase"/>
</dbReference>
<reference evidence="2" key="1">
    <citation type="submission" date="2018-10" db="EMBL/GenBank/DDBJ databases">
        <title>Iterative Subtractive Binning of Freshwater Chronoseries Metagenomes Recovers Nearly Complete Genomes from over Four Hundred Novel Species.</title>
        <authorList>
            <person name="Rodriguez-R L.M."/>
            <person name="Tsementzi D."/>
            <person name="Luo C."/>
            <person name="Konstantinidis K.T."/>
        </authorList>
    </citation>
    <scope>NUCLEOTIDE SEQUENCE</scope>
    <source>
        <strain evidence="2">WB5_2A_028</strain>
    </source>
</reference>
<dbReference type="PROSITE" id="PS51186">
    <property type="entry name" value="GNAT"/>
    <property type="match status" value="1"/>
</dbReference>
<gene>
    <name evidence="2" type="ORF">EBT44_02025</name>
</gene>
<dbReference type="InterPro" id="IPR025289">
    <property type="entry name" value="DUF4081"/>
</dbReference>
<evidence type="ECO:0000313" key="2">
    <source>
        <dbReference type="EMBL" id="NBR93618.1"/>
    </source>
</evidence>
<dbReference type="Gene3D" id="3.40.630.30">
    <property type="match status" value="1"/>
</dbReference>
<dbReference type="Pfam" id="PF00583">
    <property type="entry name" value="Acetyltransf_1"/>
    <property type="match status" value="1"/>
</dbReference>
<dbReference type="Proteomes" id="UP000740727">
    <property type="component" value="Unassembled WGS sequence"/>
</dbReference>
<dbReference type="SUPFAM" id="SSF55729">
    <property type="entry name" value="Acyl-CoA N-acyltransferases (Nat)"/>
    <property type="match status" value="1"/>
</dbReference>
<feature type="domain" description="N-acetyltransferase" evidence="1">
    <location>
        <begin position="132"/>
        <end position="268"/>
    </location>
</feature>
<dbReference type="AlphaFoldDB" id="A0A965GCL0"/>
<protein>
    <submittedName>
        <fullName evidence="2">GNAT family N-acetyltransferase</fullName>
    </submittedName>
</protein>
<name>A0A965GCL0_9PROT</name>
<accession>A0A965GCL0</accession>
<proteinExistence type="predicted"/>
<organism evidence="2 3">
    <name type="scientific">Candidatus Fonsibacter lacus</name>
    <dbReference type="NCBI Taxonomy" id="2576439"/>
    <lineage>
        <taxon>Bacteria</taxon>
        <taxon>Pseudomonadati</taxon>
        <taxon>Pseudomonadota</taxon>
        <taxon>Alphaproteobacteria</taxon>
        <taxon>Candidatus Pelagibacterales</taxon>
        <taxon>Candidatus Pelagibacterales incertae sedis</taxon>
        <taxon>Candidatus Fonsibacter</taxon>
    </lineage>
</organism>